<evidence type="ECO:0000256" key="1">
    <source>
        <dbReference type="ARBA" id="ARBA00004123"/>
    </source>
</evidence>
<reference evidence="9 10" key="1">
    <citation type="journal article" date="2013" name="Nature">
        <title>Insights into bilaterian evolution from three spiralian genomes.</title>
        <authorList>
            <person name="Simakov O."/>
            <person name="Marletaz F."/>
            <person name="Cho S.J."/>
            <person name="Edsinger-Gonzales E."/>
            <person name="Havlak P."/>
            <person name="Hellsten U."/>
            <person name="Kuo D.H."/>
            <person name="Larsson T."/>
            <person name="Lv J."/>
            <person name="Arendt D."/>
            <person name="Savage R."/>
            <person name="Osoegawa K."/>
            <person name="de Jong P."/>
            <person name="Grimwood J."/>
            <person name="Chapman J.A."/>
            <person name="Shapiro H."/>
            <person name="Aerts A."/>
            <person name="Otillar R.P."/>
            <person name="Terry A.Y."/>
            <person name="Boore J.L."/>
            <person name="Grigoriev I.V."/>
            <person name="Lindberg D.R."/>
            <person name="Seaver E.C."/>
            <person name="Weisblat D.A."/>
            <person name="Putnam N.H."/>
            <person name="Rokhsar D.S."/>
        </authorList>
    </citation>
    <scope>NUCLEOTIDE SEQUENCE [LARGE SCALE GENOMIC DNA]</scope>
</reference>
<dbReference type="GO" id="GO:0005689">
    <property type="term" value="C:U12-type spliceosomal complex"/>
    <property type="evidence" value="ECO:0007669"/>
    <property type="project" value="TreeGrafter"/>
</dbReference>
<evidence type="ECO:0000256" key="2">
    <source>
        <dbReference type="ARBA" id="ARBA00020364"/>
    </source>
</evidence>
<dbReference type="PROSITE" id="PS50102">
    <property type="entry name" value="RRM"/>
    <property type="match status" value="1"/>
</dbReference>
<feature type="region of interest" description="Disordered" evidence="7">
    <location>
        <begin position="1"/>
        <end position="55"/>
    </location>
</feature>
<dbReference type="InterPro" id="IPR035979">
    <property type="entry name" value="RBD_domain_sf"/>
</dbReference>
<organism evidence="9 10">
    <name type="scientific">Lottia gigantea</name>
    <name type="common">Giant owl limpet</name>
    <dbReference type="NCBI Taxonomy" id="225164"/>
    <lineage>
        <taxon>Eukaryota</taxon>
        <taxon>Metazoa</taxon>
        <taxon>Spiralia</taxon>
        <taxon>Lophotrochozoa</taxon>
        <taxon>Mollusca</taxon>
        <taxon>Gastropoda</taxon>
        <taxon>Patellogastropoda</taxon>
        <taxon>Lottioidea</taxon>
        <taxon>Lottiidae</taxon>
        <taxon>Lottia</taxon>
    </lineage>
</organism>
<keyword evidence="4 6" id="KW-0694">RNA-binding</keyword>
<dbReference type="GeneID" id="20229853"/>
<evidence type="ECO:0000256" key="5">
    <source>
        <dbReference type="ARBA" id="ARBA00023242"/>
    </source>
</evidence>
<evidence type="ECO:0000313" key="10">
    <source>
        <dbReference type="Proteomes" id="UP000030746"/>
    </source>
</evidence>
<keyword evidence="10" id="KW-1185">Reference proteome</keyword>
<gene>
    <name evidence="9" type="ORF">LOTGIDRAFT_104371</name>
</gene>
<dbReference type="GO" id="GO:0030626">
    <property type="term" value="F:U12 snRNA binding"/>
    <property type="evidence" value="ECO:0007669"/>
    <property type="project" value="TreeGrafter"/>
</dbReference>
<dbReference type="PANTHER" id="PTHR16105">
    <property type="entry name" value="RNA-BINDING REGION-CONTAINING PROTEIN 3"/>
    <property type="match status" value="1"/>
</dbReference>
<dbReference type="SMART" id="SM00360">
    <property type="entry name" value="RRM"/>
    <property type="match status" value="1"/>
</dbReference>
<dbReference type="EMBL" id="KB201304">
    <property type="protein sequence ID" value="ESO97585.1"/>
    <property type="molecule type" value="Genomic_DNA"/>
</dbReference>
<dbReference type="STRING" id="225164.V4ARV6"/>
<feature type="domain" description="RRM" evidence="8">
    <location>
        <begin position="91"/>
        <end position="174"/>
    </location>
</feature>
<accession>V4ARV6</accession>
<dbReference type="SUPFAM" id="SSF54928">
    <property type="entry name" value="RNA-binding domain, RBD"/>
    <property type="match status" value="1"/>
</dbReference>
<protein>
    <recommendedName>
        <fullName evidence="2">RNA-binding region-containing protein 3</fullName>
    </recommendedName>
</protein>
<dbReference type="Gene3D" id="3.30.70.330">
    <property type="match status" value="1"/>
</dbReference>
<dbReference type="HOGENOM" id="CLU_1456007_0_0_1"/>
<dbReference type="FunFam" id="3.30.70.330:FF:000207">
    <property type="entry name" value="RNA-binding region (RNP1, RRM)-containing 3"/>
    <property type="match status" value="1"/>
</dbReference>
<evidence type="ECO:0000259" key="8">
    <source>
        <dbReference type="PROSITE" id="PS50102"/>
    </source>
</evidence>
<keyword evidence="3" id="KW-0677">Repeat</keyword>
<dbReference type="KEGG" id="lgi:LOTGIDRAFT_104371"/>
<dbReference type="GO" id="GO:0000398">
    <property type="term" value="P:mRNA splicing, via spliceosome"/>
    <property type="evidence" value="ECO:0007669"/>
    <property type="project" value="TreeGrafter"/>
</dbReference>
<keyword evidence="5" id="KW-0539">Nucleus</keyword>
<dbReference type="Pfam" id="PF00076">
    <property type="entry name" value="RRM_1"/>
    <property type="match status" value="1"/>
</dbReference>
<evidence type="ECO:0000256" key="4">
    <source>
        <dbReference type="ARBA" id="ARBA00022884"/>
    </source>
</evidence>
<dbReference type="RefSeq" id="XP_009051445.1">
    <property type="nucleotide sequence ID" value="XM_009053197.1"/>
</dbReference>
<dbReference type="InterPro" id="IPR012677">
    <property type="entry name" value="Nucleotide-bd_a/b_plait_sf"/>
</dbReference>
<dbReference type="CDD" id="cd12239">
    <property type="entry name" value="RRM2_RBM40_like"/>
    <property type="match status" value="1"/>
</dbReference>
<name>V4ARV6_LOTGI</name>
<dbReference type="OrthoDB" id="277802at2759"/>
<dbReference type="GO" id="GO:0097157">
    <property type="term" value="F:pre-mRNA intronic binding"/>
    <property type="evidence" value="ECO:0007669"/>
    <property type="project" value="TreeGrafter"/>
</dbReference>
<proteinExistence type="predicted"/>
<dbReference type="InterPro" id="IPR045164">
    <property type="entry name" value="RBM41/RNPC3"/>
</dbReference>
<evidence type="ECO:0000313" key="9">
    <source>
        <dbReference type="EMBL" id="ESO97585.1"/>
    </source>
</evidence>
<evidence type="ECO:0000256" key="6">
    <source>
        <dbReference type="PROSITE-ProRule" id="PRU00176"/>
    </source>
</evidence>
<dbReference type="PANTHER" id="PTHR16105:SF0">
    <property type="entry name" value="RNA-BINDING REGION-CONTAINING PROTEIN 3"/>
    <property type="match status" value="1"/>
</dbReference>
<evidence type="ECO:0000256" key="3">
    <source>
        <dbReference type="ARBA" id="ARBA00022737"/>
    </source>
</evidence>
<dbReference type="Proteomes" id="UP000030746">
    <property type="component" value="Unassembled WGS sequence"/>
</dbReference>
<dbReference type="InterPro" id="IPR000504">
    <property type="entry name" value="RRM_dom"/>
</dbReference>
<evidence type="ECO:0000256" key="7">
    <source>
        <dbReference type="SAM" id="MobiDB-lite"/>
    </source>
</evidence>
<comment type="subcellular location">
    <subcellularLocation>
        <location evidence="1">Nucleus</location>
    </subcellularLocation>
</comment>
<dbReference type="AlphaFoldDB" id="V4ARV6"/>
<sequence length="186" mass="20732">MNLPAPFGQTTPTPPVAEEAKESSSESEIESDSGFGVIEPPPKPVETENTEEEADCSEFISEKELKHGCIPEHKRKDINVFKKYNKGDPSSRLYIKNLAKQATEKDLKYIYGRYIDWPNGTEANAFDIRVMKEGRMKGQAFVTLPSETAAIKALNDTHAFVLHDKPMVVQFARSAKATADPNTEDK</sequence>
<dbReference type="CTD" id="20229853"/>